<comment type="similarity">
    <text evidence="2 7">Belongs to the major facilitator superfamily. Sugar transporter (TC 2.A.1.1) family.</text>
</comment>
<dbReference type="OrthoDB" id="6612291at2759"/>
<evidence type="ECO:0000256" key="8">
    <source>
        <dbReference type="SAM" id="Phobius"/>
    </source>
</evidence>
<feature type="transmembrane region" description="Helical" evidence="8">
    <location>
        <begin position="218"/>
        <end position="241"/>
    </location>
</feature>
<dbReference type="Pfam" id="PF00083">
    <property type="entry name" value="Sugar_tr"/>
    <property type="match status" value="1"/>
</dbReference>
<feature type="domain" description="Major facilitator superfamily (MFS) profile" evidence="9">
    <location>
        <begin position="55"/>
        <end position="494"/>
    </location>
</feature>
<evidence type="ECO:0000313" key="10">
    <source>
        <dbReference type="EMBL" id="KAH7362654.1"/>
    </source>
</evidence>
<dbReference type="EMBL" id="JAGPXD010000003">
    <property type="protein sequence ID" value="KAH7362654.1"/>
    <property type="molecule type" value="Genomic_DNA"/>
</dbReference>
<evidence type="ECO:0000256" key="1">
    <source>
        <dbReference type="ARBA" id="ARBA00004141"/>
    </source>
</evidence>
<evidence type="ECO:0000256" key="4">
    <source>
        <dbReference type="ARBA" id="ARBA00022692"/>
    </source>
</evidence>
<gene>
    <name evidence="10" type="ORF">B0T11DRAFT_86409</name>
</gene>
<feature type="transmembrane region" description="Helical" evidence="8">
    <location>
        <begin position="471"/>
        <end position="489"/>
    </location>
</feature>
<evidence type="ECO:0000256" key="5">
    <source>
        <dbReference type="ARBA" id="ARBA00022989"/>
    </source>
</evidence>
<proteinExistence type="inferred from homology"/>
<keyword evidence="4 8" id="KW-0812">Transmembrane</keyword>
<accession>A0A8K0X3Y0</accession>
<dbReference type="PROSITE" id="PS00217">
    <property type="entry name" value="SUGAR_TRANSPORT_2"/>
    <property type="match status" value="1"/>
</dbReference>
<dbReference type="InterPro" id="IPR005828">
    <property type="entry name" value="MFS_sugar_transport-like"/>
</dbReference>
<dbReference type="PANTHER" id="PTHR48022">
    <property type="entry name" value="PLASTIDIC GLUCOSE TRANSPORTER 4"/>
    <property type="match status" value="1"/>
</dbReference>
<evidence type="ECO:0000313" key="11">
    <source>
        <dbReference type="Proteomes" id="UP000813385"/>
    </source>
</evidence>
<dbReference type="InterPro" id="IPR036259">
    <property type="entry name" value="MFS_trans_sf"/>
</dbReference>
<dbReference type="NCBIfam" id="TIGR00879">
    <property type="entry name" value="SP"/>
    <property type="match status" value="1"/>
</dbReference>
<feature type="transmembrane region" description="Helical" evidence="8">
    <location>
        <begin position="103"/>
        <end position="123"/>
    </location>
</feature>
<dbReference type="FunFam" id="1.20.1250.20:FF:000078">
    <property type="entry name" value="MFS maltose transporter, putative"/>
    <property type="match status" value="1"/>
</dbReference>
<dbReference type="PANTHER" id="PTHR48022:SF22">
    <property type="entry name" value="MAJOR FACILITATOR SUPERFAMILY (MFS) PROFILE DOMAIN-CONTAINING PROTEIN"/>
    <property type="match status" value="1"/>
</dbReference>
<dbReference type="InterPro" id="IPR005829">
    <property type="entry name" value="Sugar_transporter_CS"/>
</dbReference>
<keyword evidence="3 7" id="KW-0813">Transport</keyword>
<feature type="transmembrane region" description="Helical" evidence="8">
    <location>
        <begin position="371"/>
        <end position="391"/>
    </location>
</feature>
<reference evidence="10" key="1">
    <citation type="journal article" date="2021" name="Nat. Commun.">
        <title>Genetic determinants of endophytism in the Arabidopsis root mycobiome.</title>
        <authorList>
            <person name="Mesny F."/>
            <person name="Miyauchi S."/>
            <person name="Thiergart T."/>
            <person name="Pickel B."/>
            <person name="Atanasova L."/>
            <person name="Karlsson M."/>
            <person name="Huettel B."/>
            <person name="Barry K.W."/>
            <person name="Haridas S."/>
            <person name="Chen C."/>
            <person name="Bauer D."/>
            <person name="Andreopoulos W."/>
            <person name="Pangilinan J."/>
            <person name="LaButti K."/>
            <person name="Riley R."/>
            <person name="Lipzen A."/>
            <person name="Clum A."/>
            <person name="Drula E."/>
            <person name="Henrissat B."/>
            <person name="Kohler A."/>
            <person name="Grigoriev I.V."/>
            <person name="Martin F.M."/>
            <person name="Hacquard S."/>
        </authorList>
    </citation>
    <scope>NUCLEOTIDE SEQUENCE</scope>
    <source>
        <strain evidence="10">MPI-CAGE-AT-0016</strain>
    </source>
</reference>
<feature type="transmembrane region" description="Helical" evidence="8">
    <location>
        <begin position="307"/>
        <end position="330"/>
    </location>
</feature>
<dbReference type="GO" id="GO:0016020">
    <property type="term" value="C:membrane"/>
    <property type="evidence" value="ECO:0007669"/>
    <property type="project" value="UniProtKB-SubCell"/>
</dbReference>
<dbReference type="Proteomes" id="UP000813385">
    <property type="component" value="Unassembled WGS sequence"/>
</dbReference>
<dbReference type="PROSITE" id="PS50850">
    <property type="entry name" value="MFS"/>
    <property type="match status" value="1"/>
</dbReference>
<feature type="transmembrane region" description="Helical" evidence="8">
    <location>
        <begin position="130"/>
        <end position="148"/>
    </location>
</feature>
<keyword evidence="5 8" id="KW-1133">Transmembrane helix</keyword>
<evidence type="ECO:0000259" key="9">
    <source>
        <dbReference type="PROSITE" id="PS50850"/>
    </source>
</evidence>
<feature type="transmembrane region" description="Helical" evidence="8">
    <location>
        <begin position="403"/>
        <end position="425"/>
    </location>
</feature>
<name>A0A8K0X3Y0_9PEZI</name>
<dbReference type="SUPFAM" id="SSF103473">
    <property type="entry name" value="MFS general substrate transporter"/>
    <property type="match status" value="1"/>
</dbReference>
<sequence>MADTKEHQHPSELENSKDGAGHAELVEELGASAQVADHEEGVFQAIRNHRWAFIWCLYAIYVLILTSFDNQAGGIVLGIPAFRKDFGSAFNGDYVLPAKWQSAYSGGPVASAVVGSLSAGWIADRIGRKWTMLCCYVLVFIGITLEVVSTTNEIFFAGKFIAGFPIGGFITICMTYIGEIVPLALRGIMTAAAALAFTLGPLIVSLVVNETGVREDRWAYRAIFVAQYGVSGIGLCIWPFLPESPWWLINKGRKEAAAKSLARLGYDRVEIEKRIAVISLTLDEVREETEGASFAECFRKSNLRRTIISMAPMSIQALCGVFFVAAYSTYYQQLAGYTAKESFTLGIIQQVLSALGNITSWFLIDRVGRRNLTLSGMFTLTVVLCITGGLATINADGPIKGTVAMMLLYCYVYNVTIGATAYSLLTEVATSRLRAKTASMALALQNSLFTMWAFVIPFLFNPDQANLGAKVSFIFGGLAVLSTIYLWFYQPEVAGRSYEELDEMFMKKVPAREFKTFVTDSQMRARNVTSGKE</sequence>
<evidence type="ECO:0000256" key="3">
    <source>
        <dbReference type="ARBA" id="ARBA00022448"/>
    </source>
</evidence>
<keyword evidence="6 8" id="KW-0472">Membrane</keyword>
<evidence type="ECO:0000256" key="6">
    <source>
        <dbReference type="ARBA" id="ARBA00023136"/>
    </source>
</evidence>
<dbReference type="Gene3D" id="1.20.1250.20">
    <property type="entry name" value="MFS general substrate transporter like domains"/>
    <property type="match status" value="1"/>
</dbReference>
<dbReference type="InterPro" id="IPR020846">
    <property type="entry name" value="MFS_dom"/>
</dbReference>
<dbReference type="InterPro" id="IPR003663">
    <property type="entry name" value="Sugar/inositol_transpt"/>
</dbReference>
<keyword evidence="11" id="KW-1185">Reference proteome</keyword>
<evidence type="ECO:0000256" key="7">
    <source>
        <dbReference type="RuleBase" id="RU003346"/>
    </source>
</evidence>
<feature type="transmembrane region" description="Helical" evidence="8">
    <location>
        <begin position="51"/>
        <end position="68"/>
    </location>
</feature>
<feature type="transmembrane region" description="Helical" evidence="8">
    <location>
        <begin position="342"/>
        <end position="364"/>
    </location>
</feature>
<comment type="caution">
    <text evidence="10">The sequence shown here is derived from an EMBL/GenBank/DDBJ whole genome shotgun (WGS) entry which is preliminary data.</text>
</comment>
<feature type="transmembrane region" description="Helical" evidence="8">
    <location>
        <begin position="154"/>
        <end position="177"/>
    </location>
</feature>
<feature type="transmembrane region" description="Helical" evidence="8">
    <location>
        <begin position="437"/>
        <end position="459"/>
    </location>
</feature>
<dbReference type="InterPro" id="IPR050360">
    <property type="entry name" value="MFS_Sugar_Transporters"/>
</dbReference>
<feature type="transmembrane region" description="Helical" evidence="8">
    <location>
        <begin position="184"/>
        <end position="206"/>
    </location>
</feature>
<evidence type="ECO:0000256" key="2">
    <source>
        <dbReference type="ARBA" id="ARBA00010992"/>
    </source>
</evidence>
<dbReference type="AlphaFoldDB" id="A0A8K0X3Y0"/>
<comment type="subcellular location">
    <subcellularLocation>
        <location evidence="1">Membrane</location>
        <topology evidence="1">Multi-pass membrane protein</topology>
    </subcellularLocation>
</comment>
<protein>
    <submittedName>
        <fullName evidence="10">MFS hexose transporter</fullName>
    </submittedName>
</protein>
<organism evidence="10 11">
    <name type="scientific">Plectosphaerella cucumerina</name>
    <dbReference type="NCBI Taxonomy" id="40658"/>
    <lineage>
        <taxon>Eukaryota</taxon>
        <taxon>Fungi</taxon>
        <taxon>Dikarya</taxon>
        <taxon>Ascomycota</taxon>
        <taxon>Pezizomycotina</taxon>
        <taxon>Sordariomycetes</taxon>
        <taxon>Hypocreomycetidae</taxon>
        <taxon>Glomerellales</taxon>
        <taxon>Plectosphaerellaceae</taxon>
        <taxon>Plectosphaerella</taxon>
    </lineage>
</organism>
<dbReference type="GO" id="GO:0005351">
    <property type="term" value="F:carbohydrate:proton symporter activity"/>
    <property type="evidence" value="ECO:0007669"/>
    <property type="project" value="TreeGrafter"/>
</dbReference>